<dbReference type="EMBL" id="RJJU01000012">
    <property type="protein sequence ID" value="RUM10618.1"/>
    <property type="molecule type" value="Genomic_DNA"/>
</dbReference>
<reference evidence="2 3" key="1">
    <citation type="submission" date="2018-11" db="EMBL/GenBank/DDBJ databases">
        <authorList>
            <person name="Huo Y."/>
        </authorList>
    </citation>
    <scope>NUCLEOTIDE SEQUENCE [LARGE SCALE GENOMIC DNA]</scope>
    <source>
        <strain evidence="2 3">CCBAU 33202</strain>
    </source>
</reference>
<evidence type="ECO:0000313" key="2">
    <source>
        <dbReference type="EMBL" id="RUM10618.1"/>
    </source>
</evidence>
<dbReference type="RefSeq" id="WP_126829017.1">
    <property type="nucleotide sequence ID" value="NZ_JACIDG010000011.1"/>
</dbReference>
<gene>
    <name evidence="2" type="ORF">EFB14_23090</name>
</gene>
<dbReference type="Proteomes" id="UP000272004">
    <property type="component" value="Unassembled WGS sequence"/>
</dbReference>
<dbReference type="InterPro" id="IPR022254">
    <property type="entry name" value="DUF3775"/>
</dbReference>
<protein>
    <submittedName>
        <fullName evidence="2">DUF3775 domain-containing protein</fullName>
    </submittedName>
</protein>
<accession>A0ABY0B522</accession>
<sequence length="143" mass="15849">MNDAMNEAWMPSISPETVRYLILKAKEFDVKDVVTEPDPGSNPSDDNMIGVLEDHDDDPVEMELRSAIWALNEDEQIDLVALAWLGRGDGSVGDWDVLRSRAADAHNTRTAAYLLGMPLLPDYLEEALDQFGETSTDDALGRL</sequence>
<comment type="caution">
    <text evidence="2">The sequence shown here is derived from an EMBL/GenBank/DDBJ whole genome shotgun (WGS) entry which is preliminary data.</text>
</comment>
<proteinExistence type="predicted"/>
<feature type="region of interest" description="Disordered" evidence="1">
    <location>
        <begin position="33"/>
        <end position="53"/>
    </location>
</feature>
<dbReference type="Pfam" id="PF12616">
    <property type="entry name" value="DUF3775"/>
    <property type="match status" value="1"/>
</dbReference>
<evidence type="ECO:0000256" key="1">
    <source>
        <dbReference type="SAM" id="MobiDB-lite"/>
    </source>
</evidence>
<name>A0ABY0B522_9HYPH</name>
<keyword evidence="3" id="KW-1185">Reference proteome</keyword>
<evidence type="ECO:0000313" key="3">
    <source>
        <dbReference type="Proteomes" id="UP000272004"/>
    </source>
</evidence>
<organism evidence="2 3">
    <name type="scientific">Rhizobium fabae</name>
    <dbReference type="NCBI Taxonomy" id="573179"/>
    <lineage>
        <taxon>Bacteria</taxon>
        <taxon>Pseudomonadati</taxon>
        <taxon>Pseudomonadota</taxon>
        <taxon>Alphaproteobacteria</taxon>
        <taxon>Hyphomicrobiales</taxon>
        <taxon>Rhizobiaceae</taxon>
        <taxon>Rhizobium/Agrobacterium group</taxon>
        <taxon>Rhizobium</taxon>
    </lineage>
</organism>